<dbReference type="InterPro" id="IPR003313">
    <property type="entry name" value="AraC-bd"/>
</dbReference>
<accession>A0A3D9IQ89</accession>
<dbReference type="InterPro" id="IPR037923">
    <property type="entry name" value="HTH-like"/>
</dbReference>
<dbReference type="SMART" id="SM00342">
    <property type="entry name" value="HTH_ARAC"/>
    <property type="match status" value="1"/>
</dbReference>
<evidence type="ECO:0000259" key="5">
    <source>
        <dbReference type="PROSITE" id="PS01124"/>
    </source>
</evidence>
<dbReference type="GO" id="GO:0003700">
    <property type="term" value="F:DNA-binding transcription factor activity"/>
    <property type="evidence" value="ECO:0007669"/>
    <property type="project" value="InterPro"/>
</dbReference>
<feature type="region of interest" description="Disordered" evidence="4">
    <location>
        <begin position="263"/>
        <end position="285"/>
    </location>
</feature>
<dbReference type="GO" id="GO:0043565">
    <property type="term" value="F:sequence-specific DNA binding"/>
    <property type="evidence" value="ECO:0007669"/>
    <property type="project" value="InterPro"/>
</dbReference>
<name>A0A3D9IQ89_9BACL</name>
<organism evidence="6 7">
    <name type="scientific">Cohnella lupini</name>
    <dbReference type="NCBI Taxonomy" id="1294267"/>
    <lineage>
        <taxon>Bacteria</taxon>
        <taxon>Bacillati</taxon>
        <taxon>Bacillota</taxon>
        <taxon>Bacilli</taxon>
        <taxon>Bacillales</taxon>
        <taxon>Paenibacillaceae</taxon>
        <taxon>Cohnella</taxon>
    </lineage>
</organism>
<comment type="caution">
    <text evidence="6">The sequence shown here is derived from an EMBL/GenBank/DDBJ whole genome shotgun (WGS) entry which is preliminary data.</text>
</comment>
<dbReference type="PANTHER" id="PTHR43280">
    <property type="entry name" value="ARAC-FAMILY TRANSCRIPTIONAL REGULATOR"/>
    <property type="match status" value="1"/>
</dbReference>
<dbReference type="Proteomes" id="UP000256869">
    <property type="component" value="Unassembled WGS sequence"/>
</dbReference>
<keyword evidence="3" id="KW-0804">Transcription</keyword>
<evidence type="ECO:0000313" key="6">
    <source>
        <dbReference type="EMBL" id="RED63950.1"/>
    </source>
</evidence>
<dbReference type="AlphaFoldDB" id="A0A3D9IQ89"/>
<dbReference type="InterPro" id="IPR018060">
    <property type="entry name" value="HTH_AraC"/>
</dbReference>
<dbReference type="SUPFAM" id="SSF51215">
    <property type="entry name" value="Regulatory protein AraC"/>
    <property type="match status" value="1"/>
</dbReference>
<dbReference type="InterPro" id="IPR018062">
    <property type="entry name" value="HTH_AraC-typ_CS"/>
</dbReference>
<evidence type="ECO:0000313" key="7">
    <source>
        <dbReference type="Proteomes" id="UP000256869"/>
    </source>
</evidence>
<dbReference type="PROSITE" id="PS01124">
    <property type="entry name" value="HTH_ARAC_FAMILY_2"/>
    <property type="match status" value="1"/>
</dbReference>
<dbReference type="Pfam" id="PF02311">
    <property type="entry name" value="AraC_binding"/>
    <property type="match status" value="1"/>
</dbReference>
<dbReference type="InterPro" id="IPR009057">
    <property type="entry name" value="Homeodomain-like_sf"/>
</dbReference>
<dbReference type="PRINTS" id="PR00032">
    <property type="entry name" value="HTHARAC"/>
</dbReference>
<dbReference type="PROSITE" id="PS00041">
    <property type="entry name" value="HTH_ARAC_FAMILY_1"/>
    <property type="match status" value="1"/>
</dbReference>
<sequence length="285" mass="32962">MTLNPSSVFMTDLLHSLQVHLVEAHYTHCPPEWRETDYIPAYNKFYFIREGEGWLKIDGKEYSPTAGQLCLMPAHVEQSFSAINANTYRKYWCHFTATVGELDLFQWLDVPKCMDIRNNERMLALFLELTELHNDSAFTARIREKAVLLEIIACFLTEADSHIRVVPGRAGDITRLNMIEQFIEDHLSEPVTLEQIAKHVHLHPNYLVRYFNKHFAVSPLKYLNRKRIQKAKSLLGATSLSVKEVAERVGYPDTNHFAKAFRRESSRSPTEYRAQALAVHSPRTD</sequence>
<keyword evidence="2" id="KW-0238">DNA-binding</keyword>
<protein>
    <submittedName>
        <fullName evidence="6">AraC family transcriptional regulator</fullName>
    </submittedName>
</protein>
<dbReference type="OrthoDB" id="9780667at2"/>
<dbReference type="PANTHER" id="PTHR43280:SF2">
    <property type="entry name" value="HTH-TYPE TRANSCRIPTIONAL REGULATOR EXSA"/>
    <property type="match status" value="1"/>
</dbReference>
<dbReference type="Gene3D" id="2.60.120.10">
    <property type="entry name" value="Jelly Rolls"/>
    <property type="match status" value="1"/>
</dbReference>
<evidence type="ECO:0000256" key="3">
    <source>
        <dbReference type="ARBA" id="ARBA00023163"/>
    </source>
</evidence>
<dbReference type="Gene3D" id="1.10.10.60">
    <property type="entry name" value="Homeodomain-like"/>
    <property type="match status" value="2"/>
</dbReference>
<evidence type="ECO:0000256" key="4">
    <source>
        <dbReference type="SAM" id="MobiDB-lite"/>
    </source>
</evidence>
<keyword evidence="7" id="KW-1185">Reference proteome</keyword>
<feature type="domain" description="HTH araC/xylS-type" evidence="5">
    <location>
        <begin position="177"/>
        <end position="275"/>
    </location>
</feature>
<keyword evidence="1" id="KW-0805">Transcription regulation</keyword>
<dbReference type="Pfam" id="PF12833">
    <property type="entry name" value="HTH_18"/>
    <property type="match status" value="1"/>
</dbReference>
<dbReference type="InterPro" id="IPR014710">
    <property type="entry name" value="RmlC-like_jellyroll"/>
</dbReference>
<reference evidence="6 7" key="1">
    <citation type="submission" date="2018-07" db="EMBL/GenBank/DDBJ databases">
        <title>Genomic Encyclopedia of Type Strains, Phase III (KMG-III): the genomes of soil and plant-associated and newly described type strains.</title>
        <authorList>
            <person name="Whitman W."/>
        </authorList>
    </citation>
    <scope>NUCLEOTIDE SEQUENCE [LARGE SCALE GENOMIC DNA]</scope>
    <source>
        <strain evidence="6 7">CECT 8236</strain>
    </source>
</reference>
<dbReference type="EMBL" id="QRDY01000003">
    <property type="protein sequence ID" value="RED63950.1"/>
    <property type="molecule type" value="Genomic_DNA"/>
</dbReference>
<evidence type="ECO:0000256" key="1">
    <source>
        <dbReference type="ARBA" id="ARBA00023015"/>
    </source>
</evidence>
<dbReference type="InterPro" id="IPR020449">
    <property type="entry name" value="Tscrpt_reg_AraC-type_HTH"/>
</dbReference>
<gene>
    <name evidence="6" type="ORF">DFP95_103191</name>
</gene>
<dbReference type="SUPFAM" id="SSF46689">
    <property type="entry name" value="Homeodomain-like"/>
    <property type="match status" value="2"/>
</dbReference>
<proteinExistence type="predicted"/>
<dbReference type="RefSeq" id="WP_115992052.1">
    <property type="nucleotide sequence ID" value="NZ_QRDY01000003.1"/>
</dbReference>
<evidence type="ECO:0000256" key="2">
    <source>
        <dbReference type="ARBA" id="ARBA00023125"/>
    </source>
</evidence>